<evidence type="ECO:0000313" key="2">
    <source>
        <dbReference type="Proteomes" id="UP000569951"/>
    </source>
</evidence>
<sequence length="55" mass="6487">MRTNLAGCWICHRSAGENFLFSHADLLAFVRSGQVQRVRCDRPDRQLCERRQLLR</sequence>
<dbReference type="EMBL" id="JACHHG010000003">
    <property type="protein sequence ID" value="MBB6097662.1"/>
    <property type="molecule type" value="Genomic_DNA"/>
</dbReference>
<protein>
    <submittedName>
        <fullName evidence="1">Uncharacterized protein</fullName>
    </submittedName>
</protein>
<dbReference type="AlphaFoldDB" id="A0A841I0M5"/>
<comment type="caution">
    <text evidence="1">The sequence shown here is derived from an EMBL/GenBank/DDBJ whole genome shotgun (WGS) entry which is preliminary data.</text>
</comment>
<accession>A0A841I0M5</accession>
<dbReference type="Proteomes" id="UP000569951">
    <property type="component" value="Unassembled WGS sequence"/>
</dbReference>
<proteinExistence type="predicted"/>
<evidence type="ECO:0000313" key="1">
    <source>
        <dbReference type="EMBL" id="MBB6097662.1"/>
    </source>
</evidence>
<reference evidence="1 2" key="1">
    <citation type="submission" date="2020-08" db="EMBL/GenBank/DDBJ databases">
        <title>Genomic Encyclopedia of Type Strains, Phase IV (KMG-IV): sequencing the most valuable type-strain genomes for metagenomic binning, comparative biology and taxonomic classification.</title>
        <authorList>
            <person name="Goeker M."/>
        </authorList>
    </citation>
    <scope>NUCLEOTIDE SEQUENCE [LARGE SCALE GENOMIC DNA]</scope>
    <source>
        <strain evidence="1 2">DSM 21458</strain>
    </source>
</reference>
<gene>
    <name evidence="1" type="ORF">HNR42_001079</name>
</gene>
<dbReference type="RefSeq" id="WP_183985318.1">
    <property type="nucleotide sequence ID" value="NZ_JACHHG010000003.1"/>
</dbReference>
<name>A0A841I0M5_9DEIO</name>
<keyword evidence="2" id="KW-1185">Reference proteome</keyword>
<organism evidence="1 2">
    <name type="scientific">Deinobacterium chartae</name>
    <dbReference type="NCBI Taxonomy" id="521158"/>
    <lineage>
        <taxon>Bacteria</taxon>
        <taxon>Thermotogati</taxon>
        <taxon>Deinococcota</taxon>
        <taxon>Deinococci</taxon>
        <taxon>Deinococcales</taxon>
        <taxon>Deinococcaceae</taxon>
        <taxon>Deinobacterium</taxon>
    </lineage>
</organism>